<evidence type="ECO:0000313" key="3">
    <source>
        <dbReference type="Proteomes" id="UP000002669"/>
    </source>
</evidence>
<dbReference type="EMBL" id="DS989828">
    <property type="protein sequence ID" value="EFR04376.1"/>
    <property type="molecule type" value="Genomic_DNA"/>
</dbReference>
<protein>
    <recommendedName>
        <fullName evidence="4">Secreted protein</fullName>
    </recommendedName>
</protein>
<dbReference type="AlphaFoldDB" id="E4V302"/>
<name>E4V302_ARTGP</name>
<organism evidence="3">
    <name type="scientific">Arthroderma gypseum (strain ATCC MYA-4604 / CBS 118893)</name>
    <name type="common">Microsporum gypseum</name>
    <dbReference type="NCBI Taxonomy" id="535722"/>
    <lineage>
        <taxon>Eukaryota</taxon>
        <taxon>Fungi</taxon>
        <taxon>Dikarya</taxon>
        <taxon>Ascomycota</taxon>
        <taxon>Pezizomycotina</taxon>
        <taxon>Eurotiomycetes</taxon>
        <taxon>Eurotiomycetidae</taxon>
        <taxon>Onygenales</taxon>
        <taxon>Arthrodermataceae</taxon>
        <taxon>Nannizzia</taxon>
    </lineage>
</organism>
<dbReference type="GeneID" id="10025378"/>
<dbReference type="RefSeq" id="XP_003170139.1">
    <property type="nucleotide sequence ID" value="XM_003170091.1"/>
</dbReference>
<keyword evidence="1" id="KW-0732">Signal</keyword>
<dbReference type="HOGENOM" id="CLU_105108_0_0_1"/>
<gene>
    <name evidence="2" type="ORF">MGYG_07384</name>
</gene>
<dbReference type="eggNOG" id="ENOG502R9NX">
    <property type="taxonomic scope" value="Eukaryota"/>
</dbReference>
<evidence type="ECO:0000313" key="2">
    <source>
        <dbReference type="EMBL" id="EFR04376.1"/>
    </source>
</evidence>
<feature type="signal peptide" evidence="1">
    <location>
        <begin position="1"/>
        <end position="18"/>
    </location>
</feature>
<sequence>MQILLVVALCAFVARISAATPPQPLYTLITSKEYGLNLTRDIETGEVGFQSGSFSRHWIDVPVSQGVKNWHCFRSSAQKELQRSTWWIRFENYISGQAATTYSRGGNYYAYHPSLFEIEKVGDTYYIVSLEPSDPNRRLAWTIENNSTTSENFLLKLRPYSRSSSQKFTITQEPGDPIDMLSNLPPVA</sequence>
<dbReference type="InParanoid" id="E4V302"/>
<accession>E4V302</accession>
<feature type="chain" id="PRO_5003189465" description="Secreted protein" evidence="1">
    <location>
        <begin position="19"/>
        <end position="188"/>
    </location>
</feature>
<evidence type="ECO:0000256" key="1">
    <source>
        <dbReference type="SAM" id="SignalP"/>
    </source>
</evidence>
<dbReference type="Proteomes" id="UP000002669">
    <property type="component" value="Unassembled WGS sequence"/>
</dbReference>
<proteinExistence type="predicted"/>
<reference evidence="3" key="1">
    <citation type="journal article" date="2012" name="MBio">
        <title>Comparative genome analysis of Trichophyton rubrum and related dermatophytes reveals candidate genes involved in infection.</title>
        <authorList>
            <person name="Martinez D.A."/>
            <person name="Oliver B.G."/>
            <person name="Graeser Y."/>
            <person name="Goldberg J.M."/>
            <person name="Li W."/>
            <person name="Martinez-Rossi N.M."/>
            <person name="Monod M."/>
            <person name="Shelest E."/>
            <person name="Barton R.C."/>
            <person name="Birch E."/>
            <person name="Brakhage A.A."/>
            <person name="Chen Z."/>
            <person name="Gurr S.J."/>
            <person name="Heiman D."/>
            <person name="Heitman J."/>
            <person name="Kosti I."/>
            <person name="Rossi A."/>
            <person name="Saif S."/>
            <person name="Samalova M."/>
            <person name="Saunders C.W."/>
            <person name="Shea T."/>
            <person name="Summerbell R.C."/>
            <person name="Xu J."/>
            <person name="Young S."/>
            <person name="Zeng Q."/>
            <person name="Birren B.W."/>
            <person name="Cuomo C.A."/>
            <person name="White T.C."/>
        </authorList>
    </citation>
    <scope>NUCLEOTIDE SEQUENCE [LARGE SCALE GENOMIC DNA]</scope>
    <source>
        <strain evidence="3">ATCC MYA-4604 / CBS 118893</strain>
    </source>
</reference>
<evidence type="ECO:0008006" key="4">
    <source>
        <dbReference type="Google" id="ProtNLM"/>
    </source>
</evidence>
<keyword evidence="3" id="KW-1185">Reference proteome</keyword>
<dbReference type="VEuPathDB" id="FungiDB:MGYG_07384"/>